<keyword evidence="2" id="KW-1185">Reference proteome</keyword>
<name>A0ACB9Z502_9PEZI</name>
<dbReference type="Proteomes" id="UP001497700">
    <property type="component" value="Unassembled WGS sequence"/>
</dbReference>
<organism evidence="1 2">
    <name type="scientific">Hypoxylon rubiginosum</name>
    <dbReference type="NCBI Taxonomy" id="110542"/>
    <lineage>
        <taxon>Eukaryota</taxon>
        <taxon>Fungi</taxon>
        <taxon>Dikarya</taxon>
        <taxon>Ascomycota</taxon>
        <taxon>Pezizomycotina</taxon>
        <taxon>Sordariomycetes</taxon>
        <taxon>Xylariomycetidae</taxon>
        <taxon>Xylariales</taxon>
        <taxon>Hypoxylaceae</taxon>
        <taxon>Hypoxylon</taxon>
    </lineage>
</organism>
<reference evidence="1 2" key="1">
    <citation type="journal article" date="2022" name="New Phytol.">
        <title>Ecological generalism drives hyperdiversity of secondary metabolite gene clusters in xylarialean endophytes.</title>
        <authorList>
            <person name="Franco M.E.E."/>
            <person name="Wisecaver J.H."/>
            <person name="Arnold A.E."/>
            <person name="Ju Y.M."/>
            <person name="Slot J.C."/>
            <person name="Ahrendt S."/>
            <person name="Moore L.P."/>
            <person name="Eastman K.E."/>
            <person name="Scott K."/>
            <person name="Konkel Z."/>
            <person name="Mondo S.J."/>
            <person name="Kuo A."/>
            <person name="Hayes R.D."/>
            <person name="Haridas S."/>
            <person name="Andreopoulos B."/>
            <person name="Riley R."/>
            <person name="LaButti K."/>
            <person name="Pangilinan J."/>
            <person name="Lipzen A."/>
            <person name="Amirebrahimi M."/>
            <person name="Yan J."/>
            <person name="Adam C."/>
            <person name="Keymanesh K."/>
            <person name="Ng V."/>
            <person name="Louie K."/>
            <person name="Northen T."/>
            <person name="Drula E."/>
            <person name="Henrissat B."/>
            <person name="Hsieh H.M."/>
            <person name="Youens-Clark K."/>
            <person name="Lutzoni F."/>
            <person name="Miadlikowska J."/>
            <person name="Eastwood D.C."/>
            <person name="Hamelin R.C."/>
            <person name="Grigoriev I.V."/>
            <person name="U'Ren J.M."/>
        </authorList>
    </citation>
    <scope>NUCLEOTIDE SEQUENCE [LARGE SCALE GENOMIC DNA]</scope>
    <source>
        <strain evidence="1 2">CBS 119005</strain>
    </source>
</reference>
<evidence type="ECO:0000313" key="1">
    <source>
        <dbReference type="EMBL" id="KAI4866075.1"/>
    </source>
</evidence>
<dbReference type="EMBL" id="MU393463">
    <property type="protein sequence ID" value="KAI4866075.1"/>
    <property type="molecule type" value="Genomic_DNA"/>
</dbReference>
<gene>
    <name evidence="1" type="ORF">F4820DRAFT_268960</name>
</gene>
<accession>A0ACB9Z502</accession>
<proteinExistence type="predicted"/>
<sequence>MAANATSSGQATGSARLLQKQLKEMHTSDISGISVGLVHENNIFEWEVILMINDDCKYYGGAYFRAVMTFPSEYPHLPPKIVFQTPVPFHPNIYPNGELCISILHPPEEDKYGYESASERWSPVQTPETILLSVLSLFNEPNDESPANLDAAKLLRAEREGGPKEFRKRVRQCVRESLGEI</sequence>
<comment type="caution">
    <text evidence="1">The sequence shown here is derived from an EMBL/GenBank/DDBJ whole genome shotgun (WGS) entry which is preliminary data.</text>
</comment>
<protein>
    <submittedName>
        <fullName evidence="1">Ubiquitin-conjugating enzyme E2</fullName>
    </submittedName>
</protein>
<evidence type="ECO:0000313" key="2">
    <source>
        <dbReference type="Proteomes" id="UP001497700"/>
    </source>
</evidence>